<dbReference type="Proteomes" id="UP000589520">
    <property type="component" value="Unassembled WGS sequence"/>
</dbReference>
<gene>
    <name evidence="1" type="ORF">HDF17_001785</name>
</gene>
<comment type="caution">
    <text evidence="1">The sequence shown here is derived from an EMBL/GenBank/DDBJ whole genome shotgun (WGS) entry which is preliminary data.</text>
</comment>
<accession>A0A7Y9TSZ8</accession>
<evidence type="ECO:0000313" key="1">
    <source>
        <dbReference type="EMBL" id="NYF79498.1"/>
    </source>
</evidence>
<dbReference type="EC" id="6.1.1.7" evidence="1"/>
<protein>
    <submittedName>
        <fullName evidence="1">Alanyl-tRNA synthetase</fullName>
        <ecNumber evidence="1">6.1.1.7</ecNumber>
    </submittedName>
</protein>
<organism evidence="1 2">
    <name type="scientific">Granulicella arctica</name>
    <dbReference type="NCBI Taxonomy" id="940613"/>
    <lineage>
        <taxon>Bacteria</taxon>
        <taxon>Pseudomonadati</taxon>
        <taxon>Acidobacteriota</taxon>
        <taxon>Terriglobia</taxon>
        <taxon>Terriglobales</taxon>
        <taxon>Acidobacteriaceae</taxon>
        <taxon>Granulicella</taxon>
    </lineage>
</organism>
<dbReference type="RefSeq" id="WP_179489825.1">
    <property type="nucleotide sequence ID" value="NZ_JACCCW010000001.1"/>
</dbReference>
<dbReference type="AlphaFoldDB" id="A0A7Y9TSZ8"/>
<evidence type="ECO:0000313" key="2">
    <source>
        <dbReference type="Proteomes" id="UP000589520"/>
    </source>
</evidence>
<dbReference type="EMBL" id="JACCCW010000001">
    <property type="protein sequence ID" value="NYF79498.1"/>
    <property type="molecule type" value="Genomic_DNA"/>
</dbReference>
<proteinExistence type="predicted"/>
<dbReference type="GO" id="GO:0004813">
    <property type="term" value="F:alanine-tRNA ligase activity"/>
    <property type="evidence" value="ECO:0007669"/>
    <property type="project" value="UniProtKB-EC"/>
</dbReference>
<keyword evidence="1" id="KW-0436">Ligase</keyword>
<keyword evidence="2" id="KW-1185">Reference proteome</keyword>
<reference evidence="1 2" key="1">
    <citation type="submission" date="2020-07" db="EMBL/GenBank/DDBJ databases">
        <title>Genomic Encyclopedia of Type Strains, Phase IV (KMG-V): Genome sequencing to study the core and pangenomes of soil and plant-associated prokaryotes.</title>
        <authorList>
            <person name="Whitman W."/>
        </authorList>
    </citation>
    <scope>NUCLEOTIDE SEQUENCE [LARGE SCALE GENOMIC DNA]</scope>
    <source>
        <strain evidence="1 2">X4EP2</strain>
    </source>
</reference>
<keyword evidence="1" id="KW-0030">Aminoacyl-tRNA synthetase</keyword>
<sequence length="91" mass="9795">MTVFEAEVIDIRERSRNGRHQRWQMLLDRTAFSPIATSGTLEAVSPSGARLQVPVLGIVVEGEEIWHLVDKPLAAGTPVTGSVNDSDAIAG</sequence>
<name>A0A7Y9TSZ8_9BACT</name>